<feature type="transmembrane region" description="Helical" evidence="1">
    <location>
        <begin position="12"/>
        <end position="32"/>
    </location>
</feature>
<reference evidence="2 3" key="2">
    <citation type="submission" date="2023-12" db="EMBL/GenBank/DDBJ databases">
        <title>Description of an unclassified Opitutus bacterium of Verrucomicrobiota.</title>
        <authorList>
            <person name="Zhang D.-F."/>
        </authorList>
    </citation>
    <scope>NUCLEOTIDE SEQUENCE [LARGE SCALE GENOMIC DNA]</scope>
    <source>
        <strain evidence="2 3">WL0086</strain>
    </source>
</reference>
<protein>
    <submittedName>
        <fullName evidence="2">Uncharacterized protein</fullName>
    </submittedName>
</protein>
<evidence type="ECO:0000313" key="3">
    <source>
        <dbReference type="Proteomes" id="UP000738431"/>
    </source>
</evidence>
<evidence type="ECO:0000313" key="2">
    <source>
        <dbReference type="EMBL" id="WRQ89332.1"/>
    </source>
</evidence>
<organism evidence="2 3">
    <name type="scientific">Actomonas aquatica</name>
    <dbReference type="NCBI Taxonomy" id="2866162"/>
    <lineage>
        <taxon>Bacteria</taxon>
        <taxon>Pseudomonadati</taxon>
        <taxon>Verrucomicrobiota</taxon>
        <taxon>Opitutia</taxon>
        <taxon>Opitutales</taxon>
        <taxon>Opitutaceae</taxon>
        <taxon>Actomonas</taxon>
    </lineage>
</organism>
<dbReference type="Proteomes" id="UP000738431">
    <property type="component" value="Chromosome"/>
</dbReference>
<sequence>MFQEMMTTRSRRMIWGGAISLPLIAISLLIVVRRSAIPRSEFGQPAFYWWATTANRADLDFAPIQFSWEAPPGVKGYWRVREAERFTLLNGEAFVGDEHLPRERITDYLNEKVRRAEIEYVVVFPAKGSKWGDLFPVLDECRKSEVRIVLLNQIEI</sequence>
<keyword evidence="3" id="KW-1185">Reference proteome</keyword>
<name>A0ABZ1CDG9_9BACT</name>
<keyword evidence="1" id="KW-0472">Membrane</keyword>
<dbReference type="EMBL" id="CP139781">
    <property type="protein sequence ID" value="WRQ89332.1"/>
    <property type="molecule type" value="Genomic_DNA"/>
</dbReference>
<proteinExistence type="predicted"/>
<gene>
    <name evidence="2" type="ORF">K1X11_007920</name>
</gene>
<dbReference type="RefSeq" id="WP_221029977.1">
    <property type="nucleotide sequence ID" value="NZ_CP139781.1"/>
</dbReference>
<accession>A0ABZ1CDG9</accession>
<reference evidence="2 3" key="1">
    <citation type="submission" date="2021-08" db="EMBL/GenBank/DDBJ databases">
        <authorList>
            <person name="Zhang D."/>
            <person name="Zhang A."/>
            <person name="Wang L."/>
        </authorList>
    </citation>
    <scope>NUCLEOTIDE SEQUENCE [LARGE SCALE GENOMIC DNA]</scope>
    <source>
        <strain evidence="2 3">WL0086</strain>
    </source>
</reference>
<keyword evidence="1" id="KW-1133">Transmembrane helix</keyword>
<keyword evidence="1" id="KW-0812">Transmembrane</keyword>
<evidence type="ECO:0000256" key="1">
    <source>
        <dbReference type="SAM" id="Phobius"/>
    </source>
</evidence>